<reference evidence="2 3" key="1">
    <citation type="submission" date="2023-02" db="EMBL/GenBank/DDBJ databases">
        <title>LHISI_Scaffold_Assembly.</title>
        <authorList>
            <person name="Stuart O.P."/>
            <person name="Cleave R."/>
            <person name="Magrath M.J.L."/>
            <person name="Mikheyev A.S."/>
        </authorList>
    </citation>
    <scope>NUCLEOTIDE SEQUENCE [LARGE SCALE GENOMIC DNA]</scope>
    <source>
        <strain evidence="2">Daus_M_001</strain>
        <tissue evidence="2">Leg muscle</tissue>
    </source>
</reference>
<evidence type="ECO:0000313" key="2">
    <source>
        <dbReference type="EMBL" id="KAJ8877521.1"/>
    </source>
</evidence>
<gene>
    <name evidence="2" type="ORF">PR048_021976</name>
</gene>
<proteinExistence type="predicted"/>
<name>A0ABQ9GZY9_9NEOP</name>
<evidence type="ECO:0000313" key="3">
    <source>
        <dbReference type="Proteomes" id="UP001159363"/>
    </source>
</evidence>
<feature type="signal peptide" evidence="1">
    <location>
        <begin position="1"/>
        <end position="25"/>
    </location>
</feature>
<accession>A0ABQ9GZY9</accession>
<dbReference type="Proteomes" id="UP001159363">
    <property type="component" value="Chromosome 7"/>
</dbReference>
<organism evidence="2 3">
    <name type="scientific">Dryococelus australis</name>
    <dbReference type="NCBI Taxonomy" id="614101"/>
    <lineage>
        <taxon>Eukaryota</taxon>
        <taxon>Metazoa</taxon>
        <taxon>Ecdysozoa</taxon>
        <taxon>Arthropoda</taxon>
        <taxon>Hexapoda</taxon>
        <taxon>Insecta</taxon>
        <taxon>Pterygota</taxon>
        <taxon>Neoptera</taxon>
        <taxon>Polyneoptera</taxon>
        <taxon>Phasmatodea</taxon>
        <taxon>Verophasmatodea</taxon>
        <taxon>Anareolatae</taxon>
        <taxon>Phasmatidae</taxon>
        <taxon>Eurycanthinae</taxon>
        <taxon>Dryococelus</taxon>
    </lineage>
</organism>
<keyword evidence="3" id="KW-1185">Reference proteome</keyword>
<keyword evidence="1" id="KW-0732">Signal</keyword>
<comment type="caution">
    <text evidence="2">The sequence shown here is derived from an EMBL/GenBank/DDBJ whole genome shotgun (WGS) entry which is preliminary data.</text>
</comment>
<sequence>MQGCKYLLQHIIFFYLINSLPSALSDHVRLLASHQSEPGSITGRCRWSAGFLGDLPFTPPFHSGAAPYSPHYFLICSQDLDVMSRPNLFTLKNFPMNDVLPTWSFSAHWRFRSKRAIRLTLTVVPSAPSLLRARCWTGVRCFRRAACTYGTSNSDPIILLLESLKKSSVQGEYGRLHLSVARPEQHFTLCSPYASHIAGRKKYKSRRVEEVSKELPPVLSCNIPDAYVVLSASQAGDRVEGCYSIPETGRKAFACLRCRSVLVSERDDLHVTPERLGKVSYQATVRFDEWCFSTRYPVAMQVREMLVAAPCLLNSSLLWRKAWVVSWHLGPTTRRGLGMKGRGKLEIPEKTRRPTASSGTIPTCENPVTRSGIEPGSPWWEASVLIA</sequence>
<feature type="chain" id="PRO_5045552690" evidence="1">
    <location>
        <begin position="26"/>
        <end position="387"/>
    </location>
</feature>
<evidence type="ECO:0000256" key="1">
    <source>
        <dbReference type="SAM" id="SignalP"/>
    </source>
</evidence>
<dbReference type="EMBL" id="JARBHB010000008">
    <property type="protein sequence ID" value="KAJ8877521.1"/>
    <property type="molecule type" value="Genomic_DNA"/>
</dbReference>
<protein>
    <submittedName>
        <fullName evidence="2">Uncharacterized protein</fullName>
    </submittedName>
</protein>